<keyword evidence="12" id="KW-1185">Reference proteome</keyword>
<dbReference type="PROSITE" id="PS01124">
    <property type="entry name" value="HTH_ARAC_FAMILY_2"/>
    <property type="match status" value="1"/>
</dbReference>
<protein>
    <recommendedName>
        <fullName evidence="13">AraC family transcriptional regulator</fullName>
    </recommendedName>
</protein>
<dbReference type="SMART" id="SM00342">
    <property type="entry name" value="HTH_ARAC"/>
    <property type="match status" value="1"/>
</dbReference>
<comment type="subcellular location">
    <subcellularLocation>
        <location evidence="1">Cytoplasm</location>
    </subcellularLocation>
</comment>
<dbReference type="PROSITE" id="PS50110">
    <property type="entry name" value="RESPONSE_REGULATORY"/>
    <property type="match status" value="1"/>
</dbReference>
<evidence type="ECO:0000313" key="11">
    <source>
        <dbReference type="EMBL" id="GIQ62656.1"/>
    </source>
</evidence>
<keyword evidence="7" id="KW-0804">Transcription</keyword>
<evidence type="ECO:0000256" key="1">
    <source>
        <dbReference type="ARBA" id="ARBA00004496"/>
    </source>
</evidence>
<dbReference type="Pfam" id="PF12833">
    <property type="entry name" value="HTH_18"/>
    <property type="match status" value="1"/>
</dbReference>
<feature type="domain" description="Response regulatory" evidence="10">
    <location>
        <begin position="3"/>
        <end position="120"/>
    </location>
</feature>
<dbReference type="InterPro" id="IPR009057">
    <property type="entry name" value="Homeodomain-like_sf"/>
</dbReference>
<dbReference type="Proteomes" id="UP000680304">
    <property type="component" value="Unassembled WGS sequence"/>
</dbReference>
<proteinExistence type="predicted"/>
<keyword evidence="5" id="KW-0805">Transcription regulation</keyword>
<evidence type="ECO:0008006" key="13">
    <source>
        <dbReference type="Google" id="ProtNLM"/>
    </source>
</evidence>
<dbReference type="Pfam" id="PF00072">
    <property type="entry name" value="Response_reg"/>
    <property type="match status" value="1"/>
</dbReference>
<comment type="caution">
    <text evidence="11">The sequence shown here is derived from an EMBL/GenBank/DDBJ whole genome shotgun (WGS) entry which is preliminary data.</text>
</comment>
<dbReference type="InterPro" id="IPR011006">
    <property type="entry name" value="CheY-like_superfamily"/>
</dbReference>
<evidence type="ECO:0000259" key="10">
    <source>
        <dbReference type="PROSITE" id="PS50110"/>
    </source>
</evidence>
<dbReference type="InterPro" id="IPR001789">
    <property type="entry name" value="Sig_transdc_resp-reg_receiver"/>
</dbReference>
<evidence type="ECO:0000256" key="4">
    <source>
        <dbReference type="ARBA" id="ARBA00023012"/>
    </source>
</evidence>
<keyword evidence="3 8" id="KW-0597">Phosphoprotein</keyword>
<keyword evidence="4" id="KW-0902">Two-component regulatory system</keyword>
<name>A0ABQ4N3W9_9BACL</name>
<evidence type="ECO:0000256" key="3">
    <source>
        <dbReference type="ARBA" id="ARBA00022553"/>
    </source>
</evidence>
<evidence type="ECO:0000256" key="6">
    <source>
        <dbReference type="ARBA" id="ARBA00023125"/>
    </source>
</evidence>
<gene>
    <name evidence="11" type="ORF">PACILC2_12240</name>
</gene>
<accession>A0ABQ4N3W9</accession>
<dbReference type="PANTHER" id="PTHR42713:SF3">
    <property type="entry name" value="TRANSCRIPTIONAL REGULATORY PROTEIN HPTR"/>
    <property type="match status" value="1"/>
</dbReference>
<evidence type="ECO:0000256" key="7">
    <source>
        <dbReference type="ARBA" id="ARBA00023163"/>
    </source>
</evidence>
<organism evidence="11 12">
    <name type="scientific">Paenibacillus cisolokensis</name>
    <dbReference type="NCBI Taxonomy" id="1658519"/>
    <lineage>
        <taxon>Bacteria</taxon>
        <taxon>Bacillati</taxon>
        <taxon>Bacillota</taxon>
        <taxon>Bacilli</taxon>
        <taxon>Bacillales</taxon>
        <taxon>Paenibacillaceae</taxon>
        <taxon>Paenibacillus</taxon>
    </lineage>
</organism>
<dbReference type="Gene3D" id="1.10.10.60">
    <property type="entry name" value="Homeodomain-like"/>
    <property type="match status" value="2"/>
</dbReference>
<dbReference type="EMBL" id="BOVJ01000040">
    <property type="protein sequence ID" value="GIQ62656.1"/>
    <property type="molecule type" value="Genomic_DNA"/>
</dbReference>
<keyword evidence="2" id="KW-0963">Cytoplasm</keyword>
<evidence type="ECO:0000256" key="8">
    <source>
        <dbReference type="PROSITE-ProRule" id="PRU00169"/>
    </source>
</evidence>
<dbReference type="Gene3D" id="3.40.50.2300">
    <property type="match status" value="1"/>
</dbReference>
<evidence type="ECO:0000313" key="12">
    <source>
        <dbReference type="Proteomes" id="UP000680304"/>
    </source>
</evidence>
<dbReference type="PANTHER" id="PTHR42713">
    <property type="entry name" value="HISTIDINE KINASE-RELATED"/>
    <property type="match status" value="1"/>
</dbReference>
<dbReference type="SUPFAM" id="SSF52172">
    <property type="entry name" value="CheY-like"/>
    <property type="match status" value="1"/>
</dbReference>
<feature type="modified residue" description="4-aspartylphosphate" evidence="8">
    <location>
        <position position="55"/>
    </location>
</feature>
<evidence type="ECO:0000259" key="9">
    <source>
        <dbReference type="PROSITE" id="PS01124"/>
    </source>
</evidence>
<feature type="domain" description="HTH araC/xylS-type" evidence="9">
    <location>
        <begin position="247"/>
        <end position="334"/>
    </location>
</feature>
<dbReference type="RefSeq" id="WP_244863254.1">
    <property type="nucleotide sequence ID" value="NZ_BOVJ01000040.1"/>
</dbReference>
<reference evidence="11 12" key="1">
    <citation type="submission" date="2021-04" db="EMBL/GenBank/DDBJ databases">
        <title>Draft genome sequence of Paenibacillus cisolokensis, LC2-13A.</title>
        <authorList>
            <person name="Uke A."/>
            <person name="Chhe C."/>
            <person name="Baramee S."/>
            <person name="Kosugi A."/>
        </authorList>
    </citation>
    <scope>NUCLEOTIDE SEQUENCE [LARGE SCALE GENOMIC DNA]</scope>
    <source>
        <strain evidence="11 12">LC2-13A</strain>
    </source>
</reference>
<sequence>MYRVMIVDDEHMIHLSLRKLVESSGLGLTVAGEAEDGGEALAMLDECSPDIVVTDIRMPEMDGLSFIEAAQAKRSGIRFIILSGYDEFEYARRALRYGVSDFLLKPVDPEQFTQTLRRVCEQLASSEKDFRDRHRRFLALQPLARELAGHIWSAAEDKAAGTLEAIVKRLAADAHNSEDSGAYAQSVIAAVEAALEERNFRFERARGAGADWPADAEGAADRLRQAVSAMIREIRASRNLGAGHYIRRAVRYMEEHYTREELSLTEVAHALGISVPYLSRSFKEEMNVTFVQHLTRLRMAKARELLADTDDSTTEIALQVGYSDYPHFSKTFKKCTVSPRPPTANSCAAGKHIAARSE</sequence>
<dbReference type="CDD" id="cd17536">
    <property type="entry name" value="REC_YesN-like"/>
    <property type="match status" value="1"/>
</dbReference>
<dbReference type="SUPFAM" id="SSF46689">
    <property type="entry name" value="Homeodomain-like"/>
    <property type="match status" value="2"/>
</dbReference>
<dbReference type="InterPro" id="IPR018060">
    <property type="entry name" value="HTH_AraC"/>
</dbReference>
<dbReference type="SMART" id="SM00448">
    <property type="entry name" value="REC"/>
    <property type="match status" value="1"/>
</dbReference>
<keyword evidence="6" id="KW-0238">DNA-binding</keyword>
<dbReference type="InterPro" id="IPR051552">
    <property type="entry name" value="HptR"/>
</dbReference>
<evidence type="ECO:0000256" key="2">
    <source>
        <dbReference type="ARBA" id="ARBA00022490"/>
    </source>
</evidence>
<evidence type="ECO:0000256" key="5">
    <source>
        <dbReference type="ARBA" id="ARBA00023015"/>
    </source>
</evidence>